<evidence type="ECO:0000313" key="8">
    <source>
        <dbReference type="EMBL" id="MCH6160168.1"/>
    </source>
</evidence>
<name>A0ABS9SVE3_9ACTN</name>
<dbReference type="PANTHER" id="PTHR18968:SF133">
    <property type="entry name" value="BENZOYLFORMATE DECARBOXYLASE"/>
    <property type="match status" value="1"/>
</dbReference>
<dbReference type="InterPro" id="IPR011766">
    <property type="entry name" value="TPP_enzyme_TPP-bd"/>
</dbReference>
<dbReference type="Proteomes" id="UP001166784">
    <property type="component" value="Unassembled WGS sequence"/>
</dbReference>
<feature type="region of interest" description="Disordered" evidence="4">
    <location>
        <begin position="326"/>
        <end position="365"/>
    </location>
</feature>
<dbReference type="Pfam" id="PF00205">
    <property type="entry name" value="TPP_enzyme_M"/>
    <property type="match status" value="1"/>
</dbReference>
<comment type="caution">
    <text evidence="8">The sequence shown here is derived from an EMBL/GenBank/DDBJ whole genome shotgun (WGS) entry which is preliminary data.</text>
</comment>
<dbReference type="CDD" id="cd07035">
    <property type="entry name" value="TPP_PYR_POX_like"/>
    <property type="match status" value="1"/>
</dbReference>
<keyword evidence="2 3" id="KW-0786">Thiamine pyrophosphate</keyword>
<dbReference type="Pfam" id="PF02776">
    <property type="entry name" value="TPP_enzyme_N"/>
    <property type="match status" value="1"/>
</dbReference>
<keyword evidence="9" id="KW-1185">Reference proteome</keyword>
<reference evidence="8" key="2">
    <citation type="journal article" date="2023" name="Int. J. Syst. Evol. Microbiol.">
        <title>Streptomyces marispadix sp. nov., isolated from marine beach sediment of the Northern Coast of Portugal.</title>
        <authorList>
            <person name="dos Santos J.D.N."/>
            <person name="Vitorino I.R."/>
            <person name="Kallscheuer N."/>
            <person name="Srivastava A."/>
            <person name="Krautwurst S."/>
            <person name="Marz M."/>
            <person name="Jogler C."/>
            <person name="Lobo Da Cunha A."/>
            <person name="Catita J."/>
            <person name="Goncalves H."/>
            <person name="Gonzalez I."/>
            <person name="Reyes F."/>
            <person name="Lage O.M."/>
        </authorList>
    </citation>
    <scope>NUCLEOTIDE SEQUENCE</scope>
    <source>
        <strain evidence="8">M600PL45_2</strain>
    </source>
</reference>
<dbReference type="SUPFAM" id="SSF52518">
    <property type="entry name" value="Thiamin diphosphate-binding fold (THDP-binding)"/>
    <property type="match status" value="2"/>
</dbReference>
<dbReference type="InterPro" id="IPR029061">
    <property type="entry name" value="THDP-binding"/>
</dbReference>
<reference evidence="8" key="1">
    <citation type="submission" date="2022-03" db="EMBL/GenBank/DDBJ databases">
        <authorList>
            <person name="Santos J.D.N."/>
            <person name="Kallscheuer N."/>
            <person name="Jogler C."/>
            <person name="Lage O.M."/>
        </authorList>
    </citation>
    <scope>NUCLEOTIDE SEQUENCE</scope>
    <source>
        <strain evidence="8">M600PL45_2</strain>
    </source>
</reference>
<organism evidence="8 9">
    <name type="scientific">Streptomyces marispadix</name>
    <dbReference type="NCBI Taxonomy" id="2922868"/>
    <lineage>
        <taxon>Bacteria</taxon>
        <taxon>Bacillati</taxon>
        <taxon>Actinomycetota</taxon>
        <taxon>Actinomycetes</taxon>
        <taxon>Kitasatosporales</taxon>
        <taxon>Streptomycetaceae</taxon>
        <taxon>Streptomyces</taxon>
    </lineage>
</organism>
<dbReference type="PROSITE" id="PS00187">
    <property type="entry name" value="TPP_ENZYMES"/>
    <property type="match status" value="1"/>
</dbReference>
<dbReference type="Pfam" id="PF02775">
    <property type="entry name" value="TPP_enzyme_C"/>
    <property type="match status" value="1"/>
</dbReference>
<dbReference type="SUPFAM" id="SSF52467">
    <property type="entry name" value="DHS-like NAD/FAD-binding domain"/>
    <property type="match status" value="1"/>
</dbReference>
<evidence type="ECO:0000259" key="7">
    <source>
        <dbReference type="Pfam" id="PF02776"/>
    </source>
</evidence>
<sequence>MPTVREAALDVMRRYDLTTVFANPGSTEVPFLAGLPDDIRFVLALHEGSVVGAATGYAIARDAPALALLHTTAGLGNAVGALCTARVNRAPLVVVVGQQDRRHLVQEPFLAGRLEQLAGDHPVRTETPPRAQDVPGAIARAAHAARTLRGPAVVIVPMDDWACPAEELPLPAPAELRLSDAADPGDVRDVAELVGAASALGLVVGAGADHPGTWEALTRLAERTGAEVWQESFGARAGFPQDHPLFAGHLPADRTRLRETLGPYDLVLTVGAPVFRQYPYEEGPLVRPGTRIVLVTDDPAEAHRAPAQLAVVARLPSFCAALADSVDGSRTSGGGRTGGERSRRGGASRNRRAAPPEPPAEGEPLRAAHVLAELARRLPPETVLVEETPSSRPDLHALVPARRPLGFLSAAMGALGFALPAAVGVRMAAPERPVVAVVGDGSALYQIQALWTAARYRVGVVFVVLANGRYAIMDRLAEKHQDTAPWPDFEEVSVSGMAEALGCSARRVTGHAELLAELDALLPELAHSTRPVVLEVAVKADEVFQP</sequence>
<dbReference type="PANTHER" id="PTHR18968">
    <property type="entry name" value="THIAMINE PYROPHOSPHATE ENZYMES"/>
    <property type="match status" value="1"/>
</dbReference>
<feature type="domain" description="Thiamine pyrophosphate enzyme TPP-binding" evidence="6">
    <location>
        <begin position="396"/>
        <end position="536"/>
    </location>
</feature>
<dbReference type="InterPro" id="IPR000399">
    <property type="entry name" value="TPP-bd_CS"/>
</dbReference>
<dbReference type="Gene3D" id="3.40.50.1220">
    <property type="entry name" value="TPP-binding domain"/>
    <property type="match status" value="1"/>
</dbReference>
<comment type="similarity">
    <text evidence="1 3">Belongs to the TPP enzyme family.</text>
</comment>
<feature type="domain" description="Thiamine pyrophosphate enzyme N-terminal TPP-binding" evidence="7">
    <location>
        <begin position="3"/>
        <end position="107"/>
    </location>
</feature>
<evidence type="ECO:0000256" key="3">
    <source>
        <dbReference type="RuleBase" id="RU362132"/>
    </source>
</evidence>
<evidence type="ECO:0000256" key="1">
    <source>
        <dbReference type="ARBA" id="ARBA00007812"/>
    </source>
</evidence>
<evidence type="ECO:0000259" key="5">
    <source>
        <dbReference type="Pfam" id="PF00205"/>
    </source>
</evidence>
<evidence type="ECO:0000256" key="4">
    <source>
        <dbReference type="SAM" id="MobiDB-lite"/>
    </source>
</evidence>
<protein>
    <submittedName>
        <fullName evidence="8">Thiamine pyrophosphate-dependent enzyme</fullName>
    </submittedName>
</protein>
<dbReference type="InterPro" id="IPR045229">
    <property type="entry name" value="TPP_enz"/>
</dbReference>
<evidence type="ECO:0000313" key="9">
    <source>
        <dbReference type="Proteomes" id="UP001166784"/>
    </source>
</evidence>
<dbReference type="RefSeq" id="WP_241058214.1">
    <property type="nucleotide sequence ID" value="NZ_JAKWJU010000002.1"/>
</dbReference>
<dbReference type="InterPro" id="IPR012000">
    <property type="entry name" value="Thiamin_PyroP_enz_cen_dom"/>
</dbReference>
<accession>A0ABS9SVE3</accession>
<dbReference type="EMBL" id="JAKWJU010000002">
    <property type="protein sequence ID" value="MCH6160168.1"/>
    <property type="molecule type" value="Genomic_DNA"/>
</dbReference>
<gene>
    <name evidence="8" type="ORF">MMA15_06965</name>
</gene>
<dbReference type="CDD" id="cd02002">
    <property type="entry name" value="TPP_BFDC"/>
    <property type="match status" value="1"/>
</dbReference>
<dbReference type="InterPro" id="IPR029035">
    <property type="entry name" value="DHS-like_NAD/FAD-binding_dom"/>
</dbReference>
<dbReference type="Gene3D" id="3.40.50.970">
    <property type="match status" value="2"/>
</dbReference>
<proteinExistence type="inferred from homology"/>
<evidence type="ECO:0000256" key="2">
    <source>
        <dbReference type="ARBA" id="ARBA00023052"/>
    </source>
</evidence>
<evidence type="ECO:0000259" key="6">
    <source>
        <dbReference type="Pfam" id="PF02775"/>
    </source>
</evidence>
<feature type="domain" description="Thiamine pyrophosphate enzyme central" evidence="5">
    <location>
        <begin position="188"/>
        <end position="322"/>
    </location>
</feature>
<dbReference type="InterPro" id="IPR012001">
    <property type="entry name" value="Thiamin_PyroP_enz_TPP-bd_dom"/>
</dbReference>